<dbReference type="OrthoDB" id="10010397at2"/>
<keyword evidence="1" id="KW-0812">Transmembrane</keyword>
<name>A0A1T4QV78_9SPIR</name>
<dbReference type="Proteomes" id="UP000190395">
    <property type="component" value="Unassembled WGS sequence"/>
</dbReference>
<keyword evidence="1" id="KW-0472">Membrane</keyword>
<dbReference type="EMBL" id="FUXC01000018">
    <property type="protein sequence ID" value="SKA07679.1"/>
    <property type="molecule type" value="Genomic_DNA"/>
</dbReference>
<evidence type="ECO:0000313" key="3">
    <source>
        <dbReference type="Proteomes" id="UP000190395"/>
    </source>
</evidence>
<feature type="transmembrane region" description="Helical" evidence="1">
    <location>
        <begin position="89"/>
        <end position="113"/>
    </location>
</feature>
<gene>
    <name evidence="2" type="ORF">SAMN02745152_02130</name>
</gene>
<organism evidence="2 3">
    <name type="scientific">Treponema berlinense</name>
    <dbReference type="NCBI Taxonomy" id="225004"/>
    <lineage>
        <taxon>Bacteria</taxon>
        <taxon>Pseudomonadati</taxon>
        <taxon>Spirochaetota</taxon>
        <taxon>Spirochaetia</taxon>
        <taxon>Spirochaetales</taxon>
        <taxon>Treponemataceae</taxon>
        <taxon>Treponema</taxon>
    </lineage>
</organism>
<evidence type="ECO:0000313" key="2">
    <source>
        <dbReference type="EMBL" id="SKA07679.1"/>
    </source>
</evidence>
<protein>
    <submittedName>
        <fullName evidence="2">Uncharacterized protein</fullName>
    </submittedName>
</protein>
<keyword evidence="1" id="KW-1133">Transmembrane helix</keyword>
<dbReference type="AlphaFoldDB" id="A0A1T4QV78"/>
<accession>A0A1T4QV78</accession>
<evidence type="ECO:0000256" key="1">
    <source>
        <dbReference type="SAM" id="Phobius"/>
    </source>
</evidence>
<feature type="transmembrane region" description="Helical" evidence="1">
    <location>
        <begin position="169"/>
        <end position="187"/>
    </location>
</feature>
<sequence>MSKKGKNNHKKNKTENIQYKNENSTDYKGSLESYYQLIQIEFNSEKERKQGLETRIGYILTLFVAFIAVILDKVKFLDILELTYSKISFWILLKIIFGFGIYVSFIGCIYSSLKGLLTNPYATYEINNINSSSLSQDKNKGLFQIIIDYKNIIKENRILNNGKAKSLEWTIRFIIICIICVCFYLNIPGGKKMSDSYEDFLKGCEASETISQTSQISNSNVTYQQDSQNSNITHLTEGLKSVTHVNFSENNVTHSPNE</sequence>
<proteinExistence type="predicted"/>
<keyword evidence="3" id="KW-1185">Reference proteome</keyword>
<feature type="transmembrane region" description="Helical" evidence="1">
    <location>
        <begin position="56"/>
        <end position="77"/>
    </location>
</feature>
<dbReference type="STRING" id="225004.SAMN02745152_02130"/>
<dbReference type="RefSeq" id="WP_078931858.1">
    <property type="nucleotide sequence ID" value="NZ_FUXC01000018.1"/>
</dbReference>
<reference evidence="2 3" key="1">
    <citation type="submission" date="2017-02" db="EMBL/GenBank/DDBJ databases">
        <authorList>
            <person name="Peterson S.W."/>
        </authorList>
    </citation>
    <scope>NUCLEOTIDE SEQUENCE [LARGE SCALE GENOMIC DNA]</scope>
    <source>
        <strain evidence="2 3">ATCC BAA-909</strain>
    </source>
</reference>
<dbReference type="GeneID" id="303368342"/>